<evidence type="ECO:0000256" key="7">
    <source>
        <dbReference type="ARBA" id="ARBA00023136"/>
    </source>
</evidence>
<dbReference type="PANTHER" id="PTHR42718:SF9">
    <property type="entry name" value="MAJOR FACILITATOR SUPERFAMILY MULTIDRUG TRANSPORTER MFSC"/>
    <property type="match status" value="1"/>
</dbReference>
<sequence length="521" mass="54380">MSLPISARAHRTERERMSTDTIGTPDQLSDPPANLPSTGETAVQSRTDKLAPGHFRAIALLMASAFTVILNETTMSVALQPIMADLNITATTGQWLTTAFLLTMAVVIPATGYLINRLGTRGAYLLAMSLFTVGTALAAVSPTFAFLVTGRVVQAIGTAIMMPLMMTTVMTIVPAHMRGRVMGNVTLVIALAPALGPTVSGAIVGPLGWRWVFGVVLPIAVLALVAGMLWIRDVSEKDHHHLDPLSLVLALVAFGGVVWGLSGLGEAAQHGAPINPWIPLGAGLVTLGLFIWRQLARQRTNSALLDLRTFLQPNFRLGVGIIAVAMMAMLGTMIMLPLVLLDALGMAPLTVGLLMLPGGVAMGLLGPVIGRLYDRIGPRPIMVPGTVLVTVAVGMLAFLTTETSLFYVLGAHILLMVGLASVFTPLFSSALGVLQPHQYSHGSATINTVQQVAGAAGTALFVAIMTIRSESLTASGSSPAEAMTGGAGLAFGVGAAVMVVTVFLATLVKRPENDGEFHGGH</sequence>
<evidence type="ECO:0000256" key="2">
    <source>
        <dbReference type="ARBA" id="ARBA00008537"/>
    </source>
</evidence>
<evidence type="ECO:0000256" key="6">
    <source>
        <dbReference type="ARBA" id="ARBA00022989"/>
    </source>
</evidence>
<proteinExistence type="inferred from homology"/>
<dbReference type="Gene3D" id="1.20.1250.20">
    <property type="entry name" value="MFS general substrate transporter like domains"/>
    <property type="match status" value="1"/>
</dbReference>
<evidence type="ECO:0000256" key="9">
    <source>
        <dbReference type="SAM" id="Phobius"/>
    </source>
</evidence>
<dbReference type="Proteomes" id="UP001500843">
    <property type="component" value="Unassembled WGS sequence"/>
</dbReference>
<reference evidence="12" key="1">
    <citation type="journal article" date="2019" name="Int. J. Syst. Evol. Microbiol.">
        <title>The Global Catalogue of Microorganisms (GCM) 10K type strain sequencing project: providing services to taxonomists for standard genome sequencing and annotation.</title>
        <authorList>
            <consortium name="The Broad Institute Genomics Platform"/>
            <consortium name="The Broad Institute Genome Sequencing Center for Infectious Disease"/>
            <person name="Wu L."/>
            <person name="Ma J."/>
        </authorList>
    </citation>
    <scope>NUCLEOTIDE SEQUENCE [LARGE SCALE GENOMIC DNA]</scope>
    <source>
        <strain evidence="12">JCM 17975</strain>
    </source>
</reference>
<dbReference type="EMBL" id="BAABHM010000017">
    <property type="protein sequence ID" value="GAA4712558.1"/>
    <property type="molecule type" value="Genomic_DNA"/>
</dbReference>
<comment type="similarity">
    <text evidence="2">Belongs to the major facilitator superfamily. EmrB family.</text>
</comment>
<dbReference type="PROSITE" id="PS50850">
    <property type="entry name" value="MFS"/>
    <property type="match status" value="1"/>
</dbReference>
<feature type="transmembrane region" description="Helical" evidence="9">
    <location>
        <begin position="446"/>
        <end position="467"/>
    </location>
</feature>
<comment type="caution">
    <text evidence="11">The sequence shown here is derived from an EMBL/GenBank/DDBJ whole genome shotgun (WGS) entry which is preliminary data.</text>
</comment>
<name>A0ABP8XTG1_9MICO</name>
<dbReference type="InterPro" id="IPR011701">
    <property type="entry name" value="MFS"/>
</dbReference>
<feature type="transmembrane region" description="Helical" evidence="9">
    <location>
        <begin position="346"/>
        <end position="369"/>
    </location>
</feature>
<evidence type="ECO:0000313" key="11">
    <source>
        <dbReference type="EMBL" id="GAA4712558.1"/>
    </source>
</evidence>
<feature type="transmembrane region" description="Helical" evidence="9">
    <location>
        <begin position="317"/>
        <end position="340"/>
    </location>
</feature>
<dbReference type="SUPFAM" id="SSF103473">
    <property type="entry name" value="MFS general substrate transporter"/>
    <property type="match status" value="1"/>
</dbReference>
<dbReference type="Pfam" id="PF07690">
    <property type="entry name" value="MFS_1"/>
    <property type="match status" value="1"/>
</dbReference>
<evidence type="ECO:0000256" key="5">
    <source>
        <dbReference type="ARBA" id="ARBA00022692"/>
    </source>
</evidence>
<feature type="transmembrane region" description="Helical" evidence="9">
    <location>
        <begin position="244"/>
        <end position="265"/>
    </location>
</feature>
<feature type="domain" description="Major facilitator superfamily (MFS) profile" evidence="10">
    <location>
        <begin position="57"/>
        <end position="513"/>
    </location>
</feature>
<dbReference type="Gene3D" id="1.20.1720.10">
    <property type="entry name" value="Multidrug resistance protein D"/>
    <property type="match status" value="1"/>
</dbReference>
<dbReference type="PRINTS" id="PR01036">
    <property type="entry name" value="TCRTETB"/>
</dbReference>
<keyword evidence="5 9" id="KW-0812">Transmembrane</keyword>
<keyword evidence="12" id="KW-1185">Reference proteome</keyword>
<comment type="subcellular location">
    <subcellularLocation>
        <location evidence="1">Cell membrane</location>
        <topology evidence="1">Multi-pass membrane protein</topology>
    </subcellularLocation>
</comment>
<keyword evidence="7 9" id="KW-0472">Membrane</keyword>
<evidence type="ECO:0000256" key="1">
    <source>
        <dbReference type="ARBA" id="ARBA00004651"/>
    </source>
</evidence>
<feature type="transmembrane region" description="Helical" evidence="9">
    <location>
        <begin position="58"/>
        <end position="83"/>
    </location>
</feature>
<dbReference type="InterPro" id="IPR020846">
    <property type="entry name" value="MFS_dom"/>
</dbReference>
<feature type="transmembrane region" description="Helical" evidence="9">
    <location>
        <begin position="405"/>
        <end position="434"/>
    </location>
</feature>
<feature type="transmembrane region" description="Helical" evidence="9">
    <location>
        <begin position="95"/>
        <end position="115"/>
    </location>
</feature>
<dbReference type="InterPro" id="IPR036259">
    <property type="entry name" value="MFS_trans_sf"/>
</dbReference>
<evidence type="ECO:0000256" key="8">
    <source>
        <dbReference type="SAM" id="MobiDB-lite"/>
    </source>
</evidence>
<feature type="transmembrane region" description="Helical" evidence="9">
    <location>
        <begin position="211"/>
        <end position="232"/>
    </location>
</feature>
<feature type="transmembrane region" description="Helical" evidence="9">
    <location>
        <begin position="152"/>
        <end position="173"/>
    </location>
</feature>
<feature type="transmembrane region" description="Helical" evidence="9">
    <location>
        <begin position="122"/>
        <end position="146"/>
    </location>
</feature>
<dbReference type="PANTHER" id="PTHR42718">
    <property type="entry name" value="MAJOR FACILITATOR SUPERFAMILY MULTIDRUG TRANSPORTER MFSC"/>
    <property type="match status" value="1"/>
</dbReference>
<keyword evidence="3" id="KW-0813">Transport</keyword>
<protein>
    <submittedName>
        <fullName evidence="11">DHA2 family efflux MFS transporter permease subunit</fullName>
    </submittedName>
</protein>
<feature type="transmembrane region" description="Helical" evidence="9">
    <location>
        <begin position="487"/>
        <end position="508"/>
    </location>
</feature>
<organism evidence="11 12">
    <name type="scientific">Promicromonospora umidemergens</name>
    <dbReference type="NCBI Taxonomy" id="629679"/>
    <lineage>
        <taxon>Bacteria</taxon>
        <taxon>Bacillati</taxon>
        <taxon>Actinomycetota</taxon>
        <taxon>Actinomycetes</taxon>
        <taxon>Micrococcales</taxon>
        <taxon>Promicromonosporaceae</taxon>
        <taxon>Promicromonospora</taxon>
    </lineage>
</organism>
<dbReference type="NCBIfam" id="TIGR00711">
    <property type="entry name" value="efflux_EmrB"/>
    <property type="match status" value="1"/>
</dbReference>
<keyword evidence="6 9" id="KW-1133">Transmembrane helix</keyword>
<feature type="transmembrane region" description="Helical" evidence="9">
    <location>
        <begin position="381"/>
        <end position="399"/>
    </location>
</feature>
<feature type="region of interest" description="Disordered" evidence="8">
    <location>
        <begin position="1"/>
        <end position="41"/>
    </location>
</feature>
<dbReference type="InterPro" id="IPR004638">
    <property type="entry name" value="EmrB-like"/>
</dbReference>
<feature type="transmembrane region" description="Helical" evidence="9">
    <location>
        <begin position="185"/>
        <end position="205"/>
    </location>
</feature>
<evidence type="ECO:0000313" key="12">
    <source>
        <dbReference type="Proteomes" id="UP001500843"/>
    </source>
</evidence>
<evidence type="ECO:0000256" key="3">
    <source>
        <dbReference type="ARBA" id="ARBA00022448"/>
    </source>
</evidence>
<evidence type="ECO:0000259" key="10">
    <source>
        <dbReference type="PROSITE" id="PS50850"/>
    </source>
</evidence>
<evidence type="ECO:0000256" key="4">
    <source>
        <dbReference type="ARBA" id="ARBA00022475"/>
    </source>
</evidence>
<feature type="transmembrane region" description="Helical" evidence="9">
    <location>
        <begin position="277"/>
        <end position="296"/>
    </location>
</feature>
<accession>A0ABP8XTG1</accession>
<keyword evidence="4" id="KW-1003">Cell membrane</keyword>
<dbReference type="CDD" id="cd17503">
    <property type="entry name" value="MFS_LmrB_MDR_like"/>
    <property type="match status" value="1"/>
</dbReference>
<gene>
    <name evidence="11" type="ORF">GCM10023198_39310</name>
</gene>